<comment type="caution">
    <text evidence="2">The sequence shown here is derived from an EMBL/GenBank/DDBJ whole genome shotgun (WGS) entry which is preliminary data.</text>
</comment>
<dbReference type="Pfam" id="PF03551">
    <property type="entry name" value="PadR"/>
    <property type="match status" value="1"/>
</dbReference>
<name>A0A7W7VYX6_KITKI</name>
<dbReference type="AlphaFoldDB" id="A0A7W7VYX6"/>
<dbReference type="InterPro" id="IPR052509">
    <property type="entry name" value="Metal_resp_DNA-bind_regulator"/>
</dbReference>
<gene>
    <name evidence="2" type="ORF">FHR34_007277</name>
</gene>
<protein>
    <submittedName>
        <fullName evidence="2">PadR family transcriptional regulator PadR</fullName>
    </submittedName>
</protein>
<dbReference type="EMBL" id="JACHJV010000002">
    <property type="protein sequence ID" value="MBB4928182.1"/>
    <property type="molecule type" value="Genomic_DNA"/>
</dbReference>
<reference evidence="2 3" key="1">
    <citation type="submission" date="2020-08" db="EMBL/GenBank/DDBJ databases">
        <title>Sequencing the genomes of 1000 actinobacteria strains.</title>
        <authorList>
            <person name="Klenk H.-P."/>
        </authorList>
    </citation>
    <scope>NUCLEOTIDE SEQUENCE [LARGE SCALE GENOMIC DNA]</scope>
    <source>
        <strain evidence="2 3">DSM 41654</strain>
    </source>
</reference>
<keyword evidence="3" id="KW-1185">Reference proteome</keyword>
<dbReference type="InterPro" id="IPR036390">
    <property type="entry name" value="WH_DNA-bd_sf"/>
</dbReference>
<proteinExistence type="predicted"/>
<dbReference type="SUPFAM" id="SSF46785">
    <property type="entry name" value="Winged helix' DNA-binding domain"/>
    <property type="match status" value="1"/>
</dbReference>
<evidence type="ECO:0000313" key="2">
    <source>
        <dbReference type="EMBL" id="MBB4928182.1"/>
    </source>
</evidence>
<organism evidence="2 3">
    <name type="scientific">Kitasatospora kifunensis</name>
    <name type="common">Streptomyces kifunensis</name>
    <dbReference type="NCBI Taxonomy" id="58351"/>
    <lineage>
        <taxon>Bacteria</taxon>
        <taxon>Bacillati</taxon>
        <taxon>Actinomycetota</taxon>
        <taxon>Actinomycetes</taxon>
        <taxon>Kitasatosporales</taxon>
        <taxon>Streptomycetaceae</taxon>
        <taxon>Kitasatospora</taxon>
    </lineage>
</organism>
<evidence type="ECO:0000313" key="3">
    <source>
        <dbReference type="Proteomes" id="UP000540506"/>
    </source>
</evidence>
<evidence type="ECO:0000259" key="1">
    <source>
        <dbReference type="Pfam" id="PF03551"/>
    </source>
</evidence>
<feature type="domain" description="Transcription regulator PadR N-terminal" evidence="1">
    <location>
        <begin position="13"/>
        <end position="85"/>
    </location>
</feature>
<dbReference type="InterPro" id="IPR036388">
    <property type="entry name" value="WH-like_DNA-bd_sf"/>
</dbReference>
<dbReference type="PANTHER" id="PTHR33169:SF14">
    <property type="entry name" value="TRANSCRIPTIONAL REGULATOR RV3488"/>
    <property type="match status" value="1"/>
</dbReference>
<dbReference type="Gene3D" id="1.10.10.10">
    <property type="entry name" value="Winged helix-like DNA-binding domain superfamily/Winged helix DNA-binding domain"/>
    <property type="match status" value="1"/>
</dbReference>
<accession>A0A7W7VYX6</accession>
<sequence>MSQLRRGVVEYCVLALLWDDRRYGVEILRELGKVDAMVTSEGTIYPLLSRLHRDALVEAAWQESAGGPPRKYYELTPAGRQALEEFSAAWPEFNDAVLHFLNKNKTR</sequence>
<dbReference type="InterPro" id="IPR005149">
    <property type="entry name" value="Tscrpt_reg_PadR_N"/>
</dbReference>
<dbReference type="Proteomes" id="UP000540506">
    <property type="component" value="Unassembled WGS sequence"/>
</dbReference>
<dbReference type="PANTHER" id="PTHR33169">
    <property type="entry name" value="PADR-FAMILY TRANSCRIPTIONAL REGULATOR"/>
    <property type="match status" value="1"/>
</dbReference>